<sequence>MASTDWSCTFKDLHINEALDIFYSKLHDIINVQCQKKTYVLHKVAFMGFPKTLKHLIFSKKIAQLKYIKQSPTNVNYNIFSNLRAQCKVVNKTDYGNFIQRTQSSIASNPKRFWNYINSKRSNSNIPSVHLI</sequence>
<evidence type="ECO:0000313" key="1">
    <source>
        <dbReference type="EMBL" id="CAI6372423.1"/>
    </source>
</evidence>
<name>A0AAV0XXG2_9HEMI</name>
<accession>A0AAV0XXG2</accession>
<gene>
    <name evidence="1" type="ORF">MEUPH1_LOCUS26298</name>
</gene>
<dbReference type="AlphaFoldDB" id="A0AAV0XXG2"/>
<dbReference type="EMBL" id="CARXXK010001030">
    <property type="protein sequence ID" value="CAI6372423.1"/>
    <property type="molecule type" value="Genomic_DNA"/>
</dbReference>
<keyword evidence="2" id="KW-1185">Reference proteome</keyword>
<evidence type="ECO:0000313" key="2">
    <source>
        <dbReference type="Proteomes" id="UP001160148"/>
    </source>
</evidence>
<proteinExistence type="predicted"/>
<dbReference type="Proteomes" id="UP001160148">
    <property type="component" value="Unassembled WGS sequence"/>
</dbReference>
<protein>
    <submittedName>
        <fullName evidence="1">Uncharacterized protein</fullName>
    </submittedName>
</protein>
<organism evidence="1 2">
    <name type="scientific">Macrosiphum euphorbiae</name>
    <name type="common">potato aphid</name>
    <dbReference type="NCBI Taxonomy" id="13131"/>
    <lineage>
        <taxon>Eukaryota</taxon>
        <taxon>Metazoa</taxon>
        <taxon>Ecdysozoa</taxon>
        <taxon>Arthropoda</taxon>
        <taxon>Hexapoda</taxon>
        <taxon>Insecta</taxon>
        <taxon>Pterygota</taxon>
        <taxon>Neoptera</taxon>
        <taxon>Paraneoptera</taxon>
        <taxon>Hemiptera</taxon>
        <taxon>Sternorrhyncha</taxon>
        <taxon>Aphidomorpha</taxon>
        <taxon>Aphidoidea</taxon>
        <taxon>Aphididae</taxon>
        <taxon>Macrosiphini</taxon>
        <taxon>Macrosiphum</taxon>
    </lineage>
</organism>
<comment type="caution">
    <text evidence="1">The sequence shown here is derived from an EMBL/GenBank/DDBJ whole genome shotgun (WGS) entry which is preliminary data.</text>
</comment>
<reference evidence="1 2" key="1">
    <citation type="submission" date="2023-01" db="EMBL/GenBank/DDBJ databases">
        <authorList>
            <person name="Whitehead M."/>
        </authorList>
    </citation>
    <scope>NUCLEOTIDE SEQUENCE [LARGE SCALE GENOMIC DNA]</scope>
</reference>